<dbReference type="EMBL" id="JAGKQM010000005">
    <property type="protein sequence ID" value="KAH0925949.1"/>
    <property type="molecule type" value="Genomic_DNA"/>
</dbReference>
<sequence>MSREKKRRDHRLGHRTIRRVKLLVFDSVVLGADFNLSGPGKSHKFGAQAHEYTVQAHDRLMKLYVQRR</sequence>
<dbReference type="Proteomes" id="UP000824890">
    <property type="component" value="Unassembled WGS sequence"/>
</dbReference>
<keyword evidence="2" id="KW-1185">Reference proteome</keyword>
<evidence type="ECO:0000313" key="2">
    <source>
        <dbReference type="Proteomes" id="UP000824890"/>
    </source>
</evidence>
<comment type="caution">
    <text evidence="1">The sequence shown here is derived from an EMBL/GenBank/DDBJ whole genome shotgun (WGS) entry which is preliminary data.</text>
</comment>
<reference evidence="1 2" key="1">
    <citation type="submission" date="2021-05" db="EMBL/GenBank/DDBJ databases">
        <title>Genome Assembly of Synthetic Allotetraploid Brassica napus Reveals Homoeologous Exchanges between Subgenomes.</title>
        <authorList>
            <person name="Davis J.T."/>
        </authorList>
    </citation>
    <scope>NUCLEOTIDE SEQUENCE [LARGE SCALE GENOMIC DNA]</scope>
    <source>
        <strain evidence="2">cv. Da-Ae</strain>
        <tissue evidence="1">Seedling</tissue>
    </source>
</reference>
<accession>A0ABQ8D997</accession>
<name>A0ABQ8D997_BRANA</name>
<proteinExistence type="predicted"/>
<organism evidence="1 2">
    <name type="scientific">Brassica napus</name>
    <name type="common">Rape</name>
    <dbReference type="NCBI Taxonomy" id="3708"/>
    <lineage>
        <taxon>Eukaryota</taxon>
        <taxon>Viridiplantae</taxon>
        <taxon>Streptophyta</taxon>
        <taxon>Embryophyta</taxon>
        <taxon>Tracheophyta</taxon>
        <taxon>Spermatophyta</taxon>
        <taxon>Magnoliopsida</taxon>
        <taxon>eudicotyledons</taxon>
        <taxon>Gunneridae</taxon>
        <taxon>Pentapetalae</taxon>
        <taxon>rosids</taxon>
        <taxon>malvids</taxon>
        <taxon>Brassicales</taxon>
        <taxon>Brassicaceae</taxon>
        <taxon>Brassiceae</taxon>
        <taxon>Brassica</taxon>
    </lineage>
</organism>
<evidence type="ECO:0000313" key="1">
    <source>
        <dbReference type="EMBL" id="KAH0925949.1"/>
    </source>
</evidence>
<gene>
    <name evidence="1" type="ORF">HID58_018205</name>
</gene>
<protein>
    <submittedName>
        <fullName evidence="1">Uncharacterized protein</fullName>
    </submittedName>
</protein>